<reference evidence="4" key="1">
    <citation type="journal article" date="2019" name="Int. J. Syst. Evol. Microbiol.">
        <title>The Global Catalogue of Microorganisms (GCM) 10K type strain sequencing project: providing services to taxonomists for standard genome sequencing and annotation.</title>
        <authorList>
            <consortium name="The Broad Institute Genomics Platform"/>
            <consortium name="The Broad Institute Genome Sequencing Center for Infectious Disease"/>
            <person name="Wu L."/>
            <person name="Ma J."/>
        </authorList>
    </citation>
    <scope>NUCLEOTIDE SEQUENCE [LARGE SCALE GENOMIC DNA]</scope>
    <source>
        <strain evidence="4">JCM 17917</strain>
    </source>
</reference>
<dbReference type="EMBL" id="BAABGX010000003">
    <property type="protein sequence ID" value="GAA4315855.1"/>
    <property type="molecule type" value="Genomic_DNA"/>
</dbReference>
<accession>A0ABP8G2E1</accession>
<feature type="signal peptide" evidence="2">
    <location>
        <begin position="1"/>
        <end position="22"/>
    </location>
</feature>
<dbReference type="Proteomes" id="UP001501844">
    <property type="component" value="Unassembled WGS sequence"/>
</dbReference>
<evidence type="ECO:0008006" key="5">
    <source>
        <dbReference type="Google" id="ProtNLM"/>
    </source>
</evidence>
<evidence type="ECO:0000313" key="4">
    <source>
        <dbReference type="Proteomes" id="UP001501844"/>
    </source>
</evidence>
<feature type="chain" id="PRO_5047125255" description="DUF3826 domain-containing protein" evidence="2">
    <location>
        <begin position="23"/>
        <end position="229"/>
    </location>
</feature>
<feature type="region of interest" description="Disordered" evidence="1">
    <location>
        <begin position="21"/>
        <end position="45"/>
    </location>
</feature>
<name>A0ABP8G2E1_9BACT</name>
<gene>
    <name evidence="3" type="ORF">GCM10023183_36820</name>
</gene>
<protein>
    <recommendedName>
        <fullName evidence="5">DUF3826 domain-containing protein</fullName>
    </recommendedName>
</protein>
<proteinExistence type="predicted"/>
<keyword evidence="2" id="KW-0732">Signal</keyword>
<feature type="compositionally biased region" description="Basic and acidic residues" evidence="1">
    <location>
        <begin position="25"/>
        <end position="38"/>
    </location>
</feature>
<evidence type="ECO:0000313" key="3">
    <source>
        <dbReference type="EMBL" id="GAA4315855.1"/>
    </source>
</evidence>
<comment type="caution">
    <text evidence="3">The sequence shown here is derived from an EMBL/GenBank/DDBJ whole genome shotgun (WGS) entry which is preliminary data.</text>
</comment>
<sequence>MNWKALALTIAFTGMVQVSASAQEVKSETSQEVKKESTQESATEQELKQFKEWMRLQKDKVATTTRAEWPSIKSDFARQADKIESGFQTLSEKSKSDFLDLKATFHEMENRPAYDEIPLEAEEVRRREKELLGKFSNVQTIKAVQMREAYIFFLQNVRAKRQTWIPRDWDYAEYILQNLGKRKAAVESQLTTLDEIKIRSLVGEFYTWRGGQEFKEKQKARNAAKPSQK</sequence>
<evidence type="ECO:0000256" key="2">
    <source>
        <dbReference type="SAM" id="SignalP"/>
    </source>
</evidence>
<evidence type="ECO:0000256" key="1">
    <source>
        <dbReference type="SAM" id="MobiDB-lite"/>
    </source>
</evidence>
<organism evidence="3 4">
    <name type="scientific">Nibribacter koreensis</name>
    <dbReference type="NCBI Taxonomy" id="1084519"/>
    <lineage>
        <taxon>Bacteria</taxon>
        <taxon>Pseudomonadati</taxon>
        <taxon>Bacteroidota</taxon>
        <taxon>Cytophagia</taxon>
        <taxon>Cytophagales</taxon>
        <taxon>Hymenobacteraceae</taxon>
        <taxon>Nibribacter</taxon>
    </lineage>
</organism>
<keyword evidence="4" id="KW-1185">Reference proteome</keyword>